<dbReference type="PROSITE" id="PS01195">
    <property type="entry name" value="PEPT_TRNA_HYDROL_1"/>
    <property type="match status" value="1"/>
</dbReference>
<feature type="binding site" evidence="7">
    <location>
        <position position="119"/>
    </location>
    <ligand>
        <name>tRNA</name>
        <dbReference type="ChEBI" id="CHEBI:17843"/>
    </ligand>
</feature>
<dbReference type="GO" id="GO:0005737">
    <property type="term" value="C:cytoplasm"/>
    <property type="evidence" value="ECO:0007669"/>
    <property type="project" value="UniProtKB-SubCell"/>
</dbReference>
<comment type="catalytic activity">
    <reaction evidence="7 8">
        <text>an N-acyl-L-alpha-aminoacyl-tRNA + H2O = an N-acyl-L-amino acid + a tRNA + H(+)</text>
        <dbReference type="Rhea" id="RHEA:54448"/>
        <dbReference type="Rhea" id="RHEA-COMP:10123"/>
        <dbReference type="Rhea" id="RHEA-COMP:13883"/>
        <dbReference type="ChEBI" id="CHEBI:15377"/>
        <dbReference type="ChEBI" id="CHEBI:15378"/>
        <dbReference type="ChEBI" id="CHEBI:59874"/>
        <dbReference type="ChEBI" id="CHEBI:78442"/>
        <dbReference type="ChEBI" id="CHEBI:138191"/>
        <dbReference type="EC" id="3.1.1.29"/>
    </reaction>
</comment>
<feature type="site" description="Stabilizes the basic form of H active site to accept a proton" evidence="7">
    <location>
        <position position="98"/>
    </location>
</feature>
<dbReference type="Gene3D" id="3.40.50.1470">
    <property type="entry name" value="Peptidyl-tRNA hydrolase"/>
    <property type="match status" value="1"/>
</dbReference>
<keyword evidence="2 7" id="KW-0820">tRNA-binding</keyword>
<dbReference type="GO" id="GO:0072344">
    <property type="term" value="P:rescue of stalled ribosome"/>
    <property type="evidence" value="ECO:0007669"/>
    <property type="project" value="UniProtKB-UniRule"/>
</dbReference>
<dbReference type="OrthoDB" id="9800507at2"/>
<name>B8GLA8_THISH</name>
<dbReference type="RefSeq" id="WP_012637114.1">
    <property type="nucleotide sequence ID" value="NC_011901.1"/>
</dbReference>
<dbReference type="PANTHER" id="PTHR17224:SF1">
    <property type="entry name" value="PEPTIDYL-TRNA HYDROLASE"/>
    <property type="match status" value="1"/>
</dbReference>
<evidence type="ECO:0000256" key="1">
    <source>
        <dbReference type="ARBA" id="ARBA00013260"/>
    </source>
</evidence>
<evidence type="ECO:0000256" key="4">
    <source>
        <dbReference type="ARBA" id="ARBA00022884"/>
    </source>
</evidence>
<dbReference type="GO" id="GO:0000049">
    <property type="term" value="F:tRNA binding"/>
    <property type="evidence" value="ECO:0007669"/>
    <property type="project" value="UniProtKB-UniRule"/>
</dbReference>
<feature type="active site" description="Proton acceptor" evidence="7">
    <location>
        <position position="25"/>
    </location>
</feature>
<evidence type="ECO:0000256" key="2">
    <source>
        <dbReference type="ARBA" id="ARBA00022555"/>
    </source>
</evidence>
<accession>B8GLA8</accession>
<protein>
    <recommendedName>
        <fullName evidence="6 7">Peptidyl-tRNA hydrolase</fullName>
        <shortName evidence="7">Pth</shortName>
        <ecNumber evidence="1 7">3.1.1.29</ecNumber>
    </recommendedName>
</protein>
<dbReference type="PANTHER" id="PTHR17224">
    <property type="entry name" value="PEPTIDYL-TRNA HYDROLASE"/>
    <property type="match status" value="1"/>
</dbReference>
<dbReference type="AlphaFoldDB" id="B8GLA8"/>
<dbReference type="KEGG" id="tgr:Tgr7_0529"/>
<dbReference type="InterPro" id="IPR018171">
    <property type="entry name" value="Pept_tRNA_hydro_CS"/>
</dbReference>
<dbReference type="InterPro" id="IPR036416">
    <property type="entry name" value="Pept_tRNA_hydro_sf"/>
</dbReference>
<keyword evidence="11" id="KW-1185">Reference proteome</keyword>
<comment type="similarity">
    <text evidence="5 7 9">Belongs to the PTH family.</text>
</comment>
<feature type="site" description="Discriminates between blocked and unblocked aminoacyl-tRNA" evidence="7">
    <location>
        <position position="15"/>
    </location>
</feature>
<gene>
    <name evidence="7" type="primary">pth</name>
    <name evidence="10" type="ordered locus">Tgr7_0529</name>
</gene>
<comment type="subunit">
    <text evidence="7">Monomer.</text>
</comment>
<evidence type="ECO:0000256" key="9">
    <source>
        <dbReference type="RuleBase" id="RU004320"/>
    </source>
</evidence>
<dbReference type="GO" id="GO:0004045">
    <property type="term" value="F:peptidyl-tRNA hydrolase activity"/>
    <property type="evidence" value="ECO:0007669"/>
    <property type="project" value="UniProtKB-UniRule"/>
</dbReference>
<comment type="function">
    <text evidence="7">Catalyzes the release of premature peptidyl moieties from peptidyl-tRNA molecules trapped in stalled 50S ribosomal subunits, and thus maintains levels of free tRNAs and 50S ribosomes.</text>
</comment>
<organism evidence="10 11">
    <name type="scientific">Thioalkalivibrio sulfidiphilus (strain HL-EbGR7)</name>
    <dbReference type="NCBI Taxonomy" id="396588"/>
    <lineage>
        <taxon>Bacteria</taxon>
        <taxon>Pseudomonadati</taxon>
        <taxon>Pseudomonadota</taxon>
        <taxon>Gammaproteobacteria</taxon>
        <taxon>Chromatiales</taxon>
        <taxon>Ectothiorhodospiraceae</taxon>
        <taxon>Thioalkalivibrio</taxon>
    </lineage>
</organism>
<reference evidence="10 11" key="1">
    <citation type="journal article" date="2011" name="Stand. Genomic Sci.">
        <title>Complete genome sequence of 'Thioalkalivibrio sulfidophilus' HL-EbGr7.</title>
        <authorList>
            <person name="Muyzer G."/>
            <person name="Sorokin D.Y."/>
            <person name="Mavromatis K."/>
            <person name="Lapidus A."/>
            <person name="Clum A."/>
            <person name="Ivanova N."/>
            <person name="Pati A."/>
            <person name="d'Haeseleer P."/>
            <person name="Woyke T."/>
            <person name="Kyrpides N.C."/>
        </authorList>
    </citation>
    <scope>NUCLEOTIDE SEQUENCE [LARGE SCALE GENOMIC DNA]</scope>
    <source>
        <strain evidence="10 11">HL-EbGR7</strain>
    </source>
</reference>
<evidence type="ECO:0000313" key="10">
    <source>
        <dbReference type="EMBL" id="ACL71626.1"/>
    </source>
</evidence>
<dbReference type="FunFam" id="3.40.50.1470:FF:000001">
    <property type="entry name" value="Peptidyl-tRNA hydrolase"/>
    <property type="match status" value="1"/>
</dbReference>
<feature type="binding site" evidence="7">
    <location>
        <position position="73"/>
    </location>
    <ligand>
        <name>tRNA</name>
        <dbReference type="ChEBI" id="CHEBI:17843"/>
    </ligand>
</feature>
<dbReference type="CDD" id="cd00462">
    <property type="entry name" value="PTH"/>
    <property type="match status" value="1"/>
</dbReference>
<dbReference type="EMBL" id="CP001339">
    <property type="protein sequence ID" value="ACL71626.1"/>
    <property type="molecule type" value="Genomic_DNA"/>
</dbReference>
<dbReference type="SUPFAM" id="SSF53178">
    <property type="entry name" value="Peptidyl-tRNA hydrolase-like"/>
    <property type="match status" value="1"/>
</dbReference>
<evidence type="ECO:0000256" key="8">
    <source>
        <dbReference type="RuleBase" id="RU000673"/>
    </source>
</evidence>
<evidence type="ECO:0000256" key="3">
    <source>
        <dbReference type="ARBA" id="ARBA00022801"/>
    </source>
</evidence>
<dbReference type="NCBIfam" id="TIGR00447">
    <property type="entry name" value="pth"/>
    <property type="match status" value="1"/>
</dbReference>
<dbReference type="eggNOG" id="COG0193">
    <property type="taxonomic scope" value="Bacteria"/>
</dbReference>
<dbReference type="InterPro" id="IPR001328">
    <property type="entry name" value="Pept_tRNA_hydro"/>
</dbReference>
<evidence type="ECO:0000256" key="6">
    <source>
        <dbReference type="ARBA" id="ARBA00050038"/>
    </source>
</evidence>
<feature type="binding site" evidence="7">
    <location>
        <position position="71"/>
    </location>
    <ligand>
        <name>tRNA</name>
        <dbReference type="ChEBI" id="CHEBI:17843"/>
    </ligand>
</feature>
<keyword evidence="4 7" id="KW-0694">RNA-binding</keyword>
<dbReference type="Proteomes" id="UP000002383">
    <property type="component" value="Chromosome"/>
</dbReference>
<comment type="function">
    <text evidence="7">Hydrolyzes ribosome-free peptidyl-tRNAs (with 1 or more amino acids incorporated), which drop off the ribosome during protein synthesis, or as a result of ribosome stalling.</text>
</comment>
<dbReference type="GO" id="GO:0006515">
    <property type="term" value="P:protein quality control for misfolded or incompletely synthesized proteins"/>
    <property type="evidence" value="ECO:0007669"/>
    <property type="project" value="UniProtKB-UniRule"/>
</dbReference>
<dbReference type="STRING" id="396588.Tgr7_0529"/>
<proteinExistence type="inferred from homology"/>
<keyword evidence="7" id="KW-0963">Cytoplasm</keyword>
<dbReference type="HOGENOM" id="CLU_062456_3_1_6"/>
<comment type="subcellular location">
    <subcellularLocation>
        <location evidence="7">Cytoplasm</location>
    </subcellularLocation>
</comment>
<evidence type="ECO:0000256" key="5">
    <source>
        <dbReference type="ARBA" id="ARBA00038063"/>
    </source>
</evidence>
<evidence type="ECO:0000256" key="7">
    <source>
        <dbReference type="HAMAP-Rule" id="MF_00083"/>
    </source>
</evidence>
<dbReference type="HAMAP" id="MF_00083">
    <property type="entry name" value="Pept_tRNA_hydro_bact"/>
    <property type="match status" value="1"/>
</dbReference>
<sequence>MPGNQPVQLVAGLGNPGPKYTETRHNAGFWFVDALARRHGGTFRQENKFAGESARISLGGQEVWLLKPQTFMNRSGQSVKLLATFYKIPVESILVVHDELDLPPGEVRLKRGGGHGGHNGLRDIMAHLGKEFLRLRLGVGHPGHKDQVVDYVLQRPSRDEEADILRAIDHGLDVMSEVIAGELERAMHKLHSK</sequence>
<dbReference type="Pfam" id="PF01195">
    <property type="entry name" value="Pept_tRNA_hydro"/>
    <property type="match status" value="1"/>
</dbReference>
<keyword evidence="3 7" id="KW-0378">Hydrolase</keyword>
<evidence type="ECO:0000313" key="11">
    <source>
        <dbReference type="Proteomes" id="UP000002383"/>
    </source>
</evidence>
<dbReference type="PROSITE" id="PS01196">
    <property type="entry name" value="PEPT_TRNA_HYDROL_2"/>
    <property type="match status" value="1"/>
</dbReference>
<feature type="binding site" evidence="7">
    <location>
        <position position="20"/>
    </location>
    <ligand>
        <name>tRNA</name>
        <dbReference type="ChEBI" id="CHEBI:17843"/>
    </ligand>
</feature>
<dbReference type="EC" id="3.1.1.29" evidence="1 7"/>